<dbReference type="EMBL" id="BGZK01000650">
    <property type="protein sequence ID" value="GBP54597.1"/>
    <property type="molecule type" value="Genomic_DNA"/>
</dbReference>
<evidence type="ECO:0000313" key="2">
    <source>
        <dbReference type="Proteomes" id="UP000299102"/>
    </source>
</evidence>
<reference evidence="1 2" key="1">
    <citation type="journal article" date="2019" name="Commun. Biol.">
        <title>The bagworm genome reveals a unique fibroin gene that provides high tensile strength.</title>
        <authorList>
            <person name="Kono N."/>
            <person name="Nakamura H."/>
            <person name="Ohtoshi R."/>
            <person name="Tomita M."/>
            <person name="Numata K."/>
            <person name="Arakawa K."/>
        </authorList>
    </citation>
    <scope>NUCLEOTIDE SEQUENCE [LARGE SCALE GENOMIC DNA]</scope>
</reference>
<dbReference type="AlphaFoldDB" id="A0A4C1WWV5"/>
<gene>
    <name evidence="1" type="ORF">EVAR_33066_1</name>
</gene>
<comment type="caution">
    <text evidence="1">The sequence shown here is derived from an EMBL/GenBank/DDBJ whole genome shotgun (WGS) entry which is preliminary data.</text>
</comment>
<keyword evidence="2" id="KW-1185">Reference proteome</keyword>
<evidence type="ECO:0000313" key="1">
    <source>
        <dbReference type="EMBL" id="GBP54597.1"/>
    </source>
</evidence>
<sequence length="92" mass="10654">MDSVSGGMTRARMSARRRAAHRELSCLSIWVEFYTFHLTINKPHDLLLTRKRLPKLNRVSSPGWTDELAITRSEVCLPSDGQKKKIRYEIEP</sequence>
<name>A0A4C1WWV5_EUMVA</name>
<dbReference type="Proteomes" id="UP000299102">
    <property type="component" value="Unassembled WGS sequence"/>
</dbReference>
<proteinExistence type="predicted"/>
<protein>
    <submittedName>
        <fullName evidence="1">Uncharacterized protein</fullName>
    </submittedName>
</protein>
<organism evidence="1 2">
    <name type="scientific">Eumeta variegata</name>
    <name type="common">Bagworm moth</name>
    <name type="synonym">Eumeta japonica</name>
    <dbReference type="NCBI Taxonomy" id="151549"/>
    <lineage>
        <taxon>Eukaryota</taxon>
        <taxon>Metazoa</taxon>
        <taxon>Ecdysozoa</taxon>
        <taxon>Arthropoda</taxon>
        <taxon>Hexapoda</taxon>
        <taxon>Insecta</taxon>
        <taxon>Pterygota</taxon>
        <taxon>Neoptera</taxon>
        <taxon>Endopterygota</taxon>
        <taxon>Lepidoptera</taxon>
        <taxon>Glossata</taxon>
        <taxon>Ditrysia</taxon>
        <taxon>Tineoidea</taxon>
        <taxon>Psychidae</taxon>
        <taxon>Oiketicinae</taxon>
        <taxon>Eumeta</taxon>
    </lineage>
</organism>
<accession>A0A4C1WWV5</accession>